<comment type="subcellular location">
    <subcellularLocation>
        <location evidence="1">Mitochondrion outer membrane</location>
        <topology evidence="1">Peripheral membrane protein</topology>
    </subcellularLocation>
</comment>
<dbReference type="InterPro" id="IPR036291">
    <property type="entry name" value="NAD(P)-bd_dom_sf"/>
</dbReference>
<dbReference type="EMBL" id="JAAAIM010000947">
    <property type="protein sequence ID" value="KAG0283140.1"/>
    <property type="molecule type" value="Genomic_DNA"/>
</dbReference>
<protein>
    <submittedName>
        <fullName evidence="3">Protein fmp52, mitochondrial</fullName>
    </submittedName>
</protein>
<reference evidence="3 4" key="1">
    <citation type="journal article" date="2020" name="Fungal Divers.">
        <title>Resolving the Mortierellaceae phylogeny through synthesis of multi-gene phylogenetics and phylogenomics.</title>
        <authorList>
            <person name="Vandepol N."/>
            <person name="Liber J."/>
            <person name="Desiro A."/>
            <person name="Na H."/>
            <person name="Kennedy M."/>
            <person name="Barry K."/>
            <person name="Grigoriev I.V."/>
            <person name="Miller A.N."/>
            <person name="O'Donnell K."/>
            <person name="Stajich J.E."/>
            <person name="Bonito G."/>
        </authorList>
    </citation>
    <scope>NUCLEOTIDE SEQUENCE [LARGE SCALE GENOMIC DNA]</scope>
    <source>
        <strain evidence="3 4">AD045</strain>
    </source>
</reference>
<evidence type="ECO:0000313" key="4">
    <source>
        <dbReference type="Proteomes" id="UP001194696"/>
    </source>
</evidence>
<organism evidence="3 4">
    <name type="scientific">Linnemannia gamsii</name>
    <dbReference type="NCBI Taxonomy" id="64522"/>
    <lineage>
        <taxon>Eukaryota</taxon>
        <taxon>Fungi</taxon>
        <taxon>Fungi incertae sedis</taxon>
        <taxon>Mucoromycota</taxon>
        <taxon>Mortierellomycotina</taxon>
        <taxon>Mortierellomycetes</taxon>
        <taxon>Mortierellales</taxon>
        <taxon>Mortierellaceae</taxon>
        <taxon>Linnemannia</taxon>
    </lineage>
</organism>
<sequence length="215" mass="23689">LTLGRRPVSTDNDSSFTNLSRLEQKTIDFENIATTFPDEGANLPQVVFCTLGTTRANAGSAEAFKKIDQQYVLDSALHFLYCSSGGSNANSYFLYMKTKGETEKALAEIGFERVSIFQPAFLKVVEPRNQGNRYAEWVLDRFVPVIELFAEKSTTISVASVAQAMRLVGTSESVDVQGVSPKSVGVNPKSKTKVAYFNNHNIHDIVNQYNASSKL</sequence>
<accession>A0ABQ7JQV2</accession>
<evidence type="ECO:0000313" key="3">
    <source>
        <dbReference type="EMBL" id="KAG0283140.1"/>
    </source>
</evidence>
<gene>
    <name evidence="3" type="primary">FMP52</name>
    <name evidence="3" type="ORF">BGZ96_012478</name>
</gene>
<dbReference type="SUPFAM" id="SSF51735">
    <property type="entry name" value="NAD(P)-binding Rossmann-fold domains"/>
    <property type="match status" value="1"/>
</dbReference>
<name>A0ABQ7JQV2_9FUNG</name>
<dbReference type="PANTHER" id="PTHR14097:SF7">
    <property type="entry name" value="OXIDOREDUCTASE HTATIP2"/>
    <property type="match status" value="1"/>
</dbReference>
<feature type="non-terminal residue" evidence="3">
    <location>
        <position position="1"/>
    </location>
</feature>
<proteinExistence type="inferred from homology"/>
<dbReference type="PANTHER" id="PTHR14097">
    <property type="entry name" value="OXIDOREDUCTASE HTATIP2"/>
    <property type="match status" value="1"/>
</dbReference>
<comment type="similarity">
    <text evidence="2">Belongs to the FMP52 family.</text>
</comment>
<keyword evidence="4" id="KW-1185">Reference proteome</keyword>
<evidence type="ECO:0000256" key="1">
    <source>
        <dbReference type="ARBA" id="ARBA00004450"/>
    </source>
</evidence>
<comment type="caution">
    <text evidence="3">The sequence shown here is derived from an EMBL/GenBank/DDBJ whole genome shotgun (WGS) entry which is preliminary data.</text>
</comment>
<evidence type="ECO:0000256" key="2">
    <source>
        <dbReference type="ARBA" id="ARBA00006617"/>
    </source>
</evidence>
<dbReference type="Gene3D" id="3.40.50.720">
    <property type="entry name" value="NAD(P)-binding Rossmann-like Domain"/>
    <property type="match status" value="1"/>
</dbReference>
<dbReference type="Proteomes" id="UP001194696">
    <property type="component" value="Unassembled WGS sequence"/>
</dbReference>